<organism evidence="2 3">
    <name type="scientific">Comamonas antarctica</name>
    <dbReference type="NCBI Taxonomy" id="2743470"/>
    <lineage>
        <taxon>Bacteria</taxon>
        <taxon>Pseudomonadati</taxon>
        <taxon>Pseudomonadota</taxon>
        <taxon>Betaproteobacteria</taxon>
        <taxon>Burkholderiales</taxon>
        <taxon>Comamonadaceae</taxon>
        <taxon>Comamonas</taxon>
    </lineage>
</organism>
<sequence length="424" mass="45878">MVTMIASVKKSIGSGENSVNEAMSVVSRWRQRVRRGGQTLAAAAIAALLGGCALPDIGYYWQGARGQLQMLHAARPVSDWLDQPDLPPTLRSQLQLARQARDFASQALALPDNASYRRYAALNRAAAVWNVTAAPPDSLELHQWCFPVAGCVGYRGYFTLADAQAQGQALAAQGLDVHVYPVPAYSTLGYFNWLGGDPLLDTFVRWPEGELVGLLFHELSHQRVYLAGDMAFNESYATAVEQLGTAAWLRQSPTAAAAAPAWQAAQQRRAQFRALTHSTRQALETLYAEPSEALPGTKAQIMADFRARYQALRAQWLASPELAARPQAAAQSLQRLDRWVAEANNASFGALSAYDTWVVAFAALFAQQAGQADAWAAFHQAVEKLSRQPRAQRLAALCALMPGPAAALPRDCNEDGGAVSSGTR</sequence>
<keyword evidence="2" id="KW-0645">Protease</keyword>
<evidence type="ECO:0000313" key="3">
    <source>
        <dbReference type="Proteomes" id="UP000509579"/>
    </source>
</evidence>
<keyword evidence="1" id="KW-1133">Transmembrane helix</keyword>
<feature type="transmembrane region" description="Helical" evidence="1">
    <location>
        <begin position="40"/>
        <end position="61"/>
    </location>
</feature>
<proteinExistence type="predicted"/>
<dbReference type="PIRSF" id="PIRSF029285">
    <property type="entry name" value="Aminopept"/>
    <property type="match status" value="1"/>
</dbReference>
<evidence type="ECO:0000256" key="1">
    <source>
        <dbReference type="SAM" id="Phobius"/>
    </source>
</evidence>
<evidence type="ECO:0000313" key="2">
    <source>
        <dbReference type="EMBL" id="QKV51676.1"/>
    </source>
</evidence>
<accession>A0A6N1X0V5</accession>
<name>A0A6N1X0V5_9BURK</name>
<keyword evidence="1" id="KW-0472">Membrane</keyword>
<dbReference type="AlphaFoldDB" id="A0A6N1X0V5"/>
<keyword evidence="1" id="KW-0812">Transmembrane</keyword>
<reference evidence="2 3" key="1">
    <citation type="submission" date="2020-06" db="EMBL/GenBank/DDBJ databases">
        <title>Acidovorax antarctica sp. nov., isolated from Corinth ice sheet soil, Antarctic Fields Peninsula.</title>
        <authorList>
            <person name="Xu Q."/>
            <person name="Peng F."/>
        </authorList>
    </citation>
    <scope>NUCLEOTIDE SEQUENCE [LARGE SCALE GENOMIC DNA]</scope>
    <source>
        <strain evidence="2 3">16-35-5</strain>
    </source>
</reference>
<keyword evidence="3" id="KW-1185">Reference proteome</keyword>
<dbReference type="EMBL" id="CP054840">
    <property type="protein sequence ID" value="QKV51676.1"/>
    <property type="molecule type" value="Genomic_DNA"/>
</dbReference>
<dbReference type="Pfam" id="PF10023">
    <property type="entry name" value="Aminopep"/>
    <property type="match status" value="1"/>
</dbReference>
<gene>
    <name evidence="2" type="ORF">HUK68_01510</name>
</gene>
<keyword evidence="2" id="KW-0031">Aminopeptidase</keyword>
<dbReference type="InterPro" id="IPR014553">
    <property type="entry name" value="Aminopept"/>
</dbReference>
<dbReference type="KEGG" id="aant:HUK68_01510"/>
<dbReference type="Proteomes" id="UP000509579">
    <property type="component" value="Chromosome"/>
</dbReference>
<keyword evidence="2" id="KW-0378">Hydrolase</keyword>
<dbReference type="GO" id="GO:0004177">
    <property type="term" value="F:aminopeptidase activity"/>
    <property type="evidence" value="ECO:0007669"/>
    <property type="project" value="UniProtKB-KW"/>
</dbReference>
<protein>
    <submittedName>
        <fullName evidence="2">Aminopeptidase</fullName>
    </submittedName>
</protein>